<protein>
    <submittedName>
        <fullName evidence="2">Putative ubiquinone oxidoreductase ndufb6/b17 subunit</fullName>
    </submittedName>
</protein>
<keyword evidence="2" id="KW-0830">Ubiquinone</keyword>
<organism evidence="2">
    <name type="scientific">Triatoma infestans</name>
    <name type="common">Assassin bug</name>
    <dbReference type="NCBI Taxonomy" id="30076"/>
    <lineage>
        <taxon>Eukaryota</taxon>
        <taxon>Metazoa</taxon>
        <taxon>Ecdysozoa</taxon>
        <taxon>Arthropoda</taxon>
        <taxon>Hexapoda</taxon>
        <taxon>Insecta</taxon>
        <taxon>Pterygota</taxon>
        <taxon>Neoptera</taxon>
        <taxon>Paraneoptera</taxon>
        <taxon>Hemiptera</taxon>
        <taxon>Heteroptera</taxon>
        <taxon>Panheteroptera</taxon>
        <taxon>Cimicomorpha</taxon>
        <taxon>Reduviidae</taxon>
        <taxon>Triatominae</taxon>
        <taxon>Triatoma</taxon>
    </lineage>
</organism>
<feature type="region of interest" description="Disordered" evidence="1">
    <location>
        <begin position="138"/>
        <end position="162"/>
    </location>
</feature>
<dbReference type="GO" id="GO:0006120">
    <property type="term" value="P:mitochondrial electron transport, NADH to ubiquinone"/>
    <property type="evidence" value="ECO:0007669"/>
    <property type="project" value="InterPro"/>
</dbReference>
<sequence length="162" mass="18448">MASDTGGVKAFSIQGRLYRERERLIGMTDKERAWRRQWLRDQHLAPDEPRIVPEMYKELYNPIRRAYWKPLDTIFNALEPVLGKNAAIASRVVTGKICMAIAALYAAAYYFKYNGNDWTRKGGWRVITSRKACVPGDSAYPKPPSRSVGADYADRGFKTSPI</sequence>
<proteinExistence type="evidence at transcript level"/>
<feature type="compositionally biased region" description="Basic and acidic residues" evidence="1">
    <location>
        <begin position="152"/>
        <end position="162"/>
    </location>
</feature>
<name>A0A023F7S0_TRIIF</name>
<accession>A0A023F7S0</accession>
<dbReference type="PANTHER" id="PTHR21106">
    <property type="entry name" value="NADH DEHYDROGENASE [UBIQUINONE] 1 BETA SUBCOMPLEX SUBUNIT 6"/>
    <property type="match status" value="1"/>
</dbReference>
<evidence type="ECO:0000313" key="2">
    <source>
        <dbReference type="EMBL" id="JAC17287.1"/>
    </source>
</evidence>
<reference evidence="2" key="1">
    <citation type="journal article" date="2014" name="PLoS Negl. Trop. Dis.">
        <title>An updated insight into the Sialotranscriptome of Triatoma infestans: developmental stage and geographic variations.</title>
        <authorList>
            <person name="Schwarz A."/>
            <person name="Medrano-Mercado N."/>
            <person name="Schaub G.A."/>
            <person name="Struchiner C.J."/>
            <person name="Bargues M.D."/>
            <person name="Levy M.Z."/>
            <person name="Ribeiro J.M."/>
        </authorList>
    </citation>
    <scope>NUCLEOTIDE SEQUENCE</scope>
    <source>
        <strain evidence="2">Chile</strain>
        <tissue evidence="2">Salivary glands</tissue>
    </source>
</reference>
<evidence type="ECO:0000256" key="1">
    <source>
        <dbReference type="SAM" id="MobiDB-lite"/>
    </source>
</evidence>
<dbReference type="InterPro" id="IPR019174">
    <property type="entry name" value="NADH_DH_b-subcmplx_su6"/>
</dbReference>
<dbReference type="PANTHER" id="PTHR21106:SF2">
    <property type="entry name" value="NADH DEHYDROGENASE [UBIQUINONE] 1 BETA SUBCOMPLEX SUBUNIT 6"/>
    <property type="match status" value="1"/>
</dbReference>
<dbReference type="AlphaFoldDB" id="A0A023F7S0"/>
<dbReference type="EMBL" id="GBBI01001425">
    <property type="protein sequence ID" value="JAC17287.1"/>
    <property type="molecule type" value="mRNA"/>
</dbReference>
<dbReference type="Pfam" id="PF09782">
    <property type="entry name" value="NDUF_B6"/>
    <property type="match status" value="1"/>
</dbReference>
<dbReference type="GO" id="GO:0005739">
    <property type="term" value="C:mitochondrion"/>
    <property type="evidence" value="ECO:0007669"/>
    <property type="project" value="GOC"/>
</dbReference>